<organism evidence="3 4">
    <name type="scientific">Cylicostephanus goldi</name>
    <name type="common">Nematode worm</name>
    <dbReference type="NCBI Taxonomy" id="71465"/>
    <lineage>
        <taxon>Eukaryota</taxon>
        <taxon>Metazoa</taxon>
        <taxon>Ecdysozoa</taxon>
        <taxon>Nematoda</taxon>
        <taxon>Chromadorea</taxon>
        <taxon>Rhabditida</taxon>
        <taxon>Rhabditina</taxon>
        <taxon>Rhabditomorpha</taxon>
        <taxon>Strongyloidea</taxon>
        <taxon>Strongylidae</taxon>
        <taxon>Cylicostephanus</taxon>
    </lineage>
</organism>
<dbReference type="OrthoDB" id="10626949at2759"/>
<evidence type="ECO:0000256" key="1">
    <source>
        <dbReference type="SAM" id="MobiDB-lite"/>
    </source>
</evidence>
<evidence type="ECO:0000256" key="2">
    <source>
        <dbReference type="SAM" id="Phobius"/>
    </source>
</evidence>
<protein>
    <submittedName>
        <fullName evidence="3">Uncharacterized protein</fullName>
    </submittedName>
</protein>
<keyword evidence="2" id="KW-0472">Membrane</keyword>
<accession>A0A3P6RP42</accession>
<keyword evidence="4" id="KW-1185">Reference proteome</keyword>
<feature type="region of interest" description="Disordered" evidence="1">
    <location>
        <begin position="77"/>
        <end position="108"/>
    </location>
</feature>
<dbReference type="Proteomes" id="UP000271889">
    <property type="component" value="Unassembled WGS sequence"/>
</dbReference>
<sequence length="148" mass="16724">MLPHPHALAPHFHRIVNGLQVAHMTGSTVKALRRNHSDNSSQPITAKDVRFFTFLFALINGFKTIFVFRTYDQTTYHRRTPSPPGVRSRDLADRHFGSPSPTGYERKYASPFAGGVRQQEKAYRYGGVLQERIFGDCGLSKYDVKASP</sequence>
<keyword evidence="2" id="KW-1133">Transmembrane helix</keyword>
<name>A0A3P6RP42_CYLGO</name>
<dbReference type="EMBL" id="UYRV01009429">
    <property type="protein sequence ID" value="VDK56520.1"/>
    <property type="molecule type" value="Genomic_DNA"/>
</dbReference>
<dbReference type="AlphaFoldDB" id="A0A3P6RP42"/>
<feature type="transmembrane region" description="Helical" evidence="2">
    <location>
        <begin position="51"/>
        <end position="71"/>
    </location>
</feature>
<keyword evidence="2" id="KW-0812">Transmembrane</keyword>
<reference evidence="3 4" key="1">
    <citation type="submission" date="2018-11" db="EMBL/GenBank/DDBJ databases">
        <authorList>
            <consortium name="Pathogen Informatics"/>
        </authorList>
    </citation>
    <scope>NUCLEOTIDE SEQUENCE [LARGE SCALE GENOMIC DNA]</scope>
</reference>
<evidence type="ECO:0000313" key="4">
    <source>
        <dbReference type="Proteomes" id="UP000271889"/>
    </source>
</evidence>
<proteinExistence type="predicted"/>
<feature type="compositionally biased region" description="Basic and acidic residues" evidence="1">
    <location>
        <begin position="87"/>
        <end position="96"/>
    </location>
</feature>
<gene>
    <name evidence="3" type="ORF">CGOC_LOCUS3683</name>
</gene>
<evidence type="ECO:0000313" key="3">
    <source>
        <dbReference type="EMBL" id="VDK56520.1"/>
    </source>
</evidence>